<feature type="region of interest" description="Disordered" evidence="5">
    <location>
        <begin position="16"/>
        <end position="50"/>
    </location>
</feature>
<evidence type="ECO:0000256" key="5">
    <source>
        <dbReference type="SAM" id="MobiDB-lite"/>
    </source>
</evidence>
<dbReference type="InterPro" id="IPR011009">
    <property type="entry name" value="Kinase-like_dom_sf"/>
</dbReference>
<protein>
    <submittedName>
        <fullName evidence="7">Protein kinase domain-containing protein</fullName>
    </submittedName>
</protein>
<keyword evidence="8" id="KW-1185">Reference proteome</keyword>
<proteinExistence type="predicted"/>
<keyword evidence="1" id="KW-0808">Transferase</keyword>
<gene>
    <name evidence="7" type="ORF">ACLA_036690</name>
</gene>
<dbReference type="RefSeq" id="XP_001270890.1">
    <property type="nucleotide sequence ID" value="XM_001270889.1"/>
</dbReference>
<dbReference type="PANTHER" id="PTHR43289:SF33">
    <property type="entry name" value="SERINE_THREONINE KINASE 31"/>
    <property type="match status" value="1"/>
</dbReference>
<dbReference type="SMART" id="SM00220">
    <property type="entry name" value="S_TKc"/>
    <property type="match status" value="1"/>
</dbReference>
<dbReference type="KEGG" id="act:ACLA_036690"/>
<dbReference type="AlphaFoldDB" id="A1CJZ0"/>
<name>A1CJZ0_ASPCL</name>
<evidence type="ECO:0000256" key="1">
    <source>
        <dbReference type="ARBA" id="ARBA00022679"/>
    </source>
</evidence>
<dbReference type="PROSITE" id="PS00108">
    <property type="entry name" value="PROTEIN_KINASE_ST"/>
    <property type="match status" value="1"/>
</dbReference>
<dbReference type="Gene3D" id="1.10.510.10">
    <property type="entry name" value="Transferase(Phosphotransferase) domain 1"/>
    <property type="match status" value="1"/>
</dbReference>
<keyword evidence="3 7" id="KW-0418">Kinase</keyword>
<dbReference type="InterPro" id="IPR000719">
    <property type="entry name" value="Prot_kinase_dom"/>
</dbReference>
<evidence type="ECO:0000259" key="6">
    <source>
        <dbReference type="PROSITE" id="PS50011"/>
    </source>
</evidence>
<keyword evidence="4" id="KW-0067">ATP-binding</keyword>
<dbReference type="PANTHER" id="PTHR43289">
    <property type="entry name" value="MITOGEN-ACTIVATED PROTEIN KINASE KINASE KINASE 20-RELATED"/>
    <property type="match status" value="1"/>
</dbReference>
<feature type="domain" description="Protein kinase" evidence="6">
    <location>
        <begin position="87"/>
        <end position="407"/>
    </location>
</feature>
<dbReference type="GO" id="GO:0004674">
    <property type="term" value="F:protein serine/threonine kinase activity"/>
    <property type="evidence" value="ECO:0007669"/>
    <property type="project" value="TreeGrafter"/>
</dbReference>
<evidence type="ECO:0000256" key="3">
    <source>
        <dbReference type="ARBA" id="ARBA00022777"/>
    </source>
</evidence>
<dbReference type="STRING" id="344612.A1CJZ0"/>
<dbReference type="eggNOG" id="KOG0581">
    <property type="taxonomic scope" value="Eukaryota"/>
</dbReference>
<dbReference type="HOGENOM" id="CLU_054787_0_0_1"/>
<dbReference type="GO" id="GO:0005524">
    <property type="term" value="F:ATP binding"/>
    <property type="evidence" value="ECO:0007669"/>
    <property type="project" value="UniProtKB-KW"/>
</dbReference>
<accession>A1CJZ0</accession>
<reference evidence="7 8" key="1">
    <citation type="journal article" date="2008" name="PLoS Genet.">
        <title>Genomic islands in the pathogenic filamentous fungus Aspergillus fumigatus.</title>
        <authorList>
            <person name="Fedorova N.D."/>
            <person name="Khaldi N."/>
            <person name="Joardar V.S."/>
            <person name="Maiti R."/>
            <person name="Amedeo P."/>
            <person name="Anderson M.J."/>
            <person name="Crabtree J."/>
            <person name="Silva J.C."/>
            <person name="Badger J.H."/>
            <person name="Albarraq A."/>
            <person name="Angiuoli S."/>
            <person name="Bussey H."/>
            <person name="Bowyer P."/>
            <person name="Cotty P.J."/>
            <person name="Dyer P.S."/>
            <person name="Egan A."/>
            <person name="Galens K."/>
            <person name="Fraser-Liggett C.M."/>
            <person name="Haas B.J."/>
            <person name="Inman J.M."/>
            <person name="Kent R."/>
            <person name="Lemieux S."/>
            <person name="Malavazi I."/>
            <person name="Orvis J."/>
            <person name="Roemer T."/>
            <person name="Ronning C.M."/>
            <person name="Sundaram J.P."/>
            <person name="Sutton G."/>
            <person name="Turner G."/>
            <person name="Venter J.C."/>
            <person name="White O.R."/>
            <person name="Whitty B.R."/>
            <person name="Youngman P."/>
            <person name="Wolfe K.H."/>
            <person name="Goldman G.H."/>
            <person name="Wortman J.R."/>
            <person name="Jiang B."/>
            <person name="Denning D.W."/>
            <person name="Nierman W.C."/>
        </authorList>
    </citation>
    <scope>NUCLEOTIDE SEQUENCE [LARGE SCALE GENOMIC DNA]</scope>
    <source>
        <strain evidence="8">ATCC 1007 / CBS 513.65 / DSM 816 / NCTC 3887 / NRRL 1</strain>
    </source>
</reference>
<dbReference type="EMBL" id="DS027056">
    <property type="protein sequence ID" value="EAW09464.1"/>
    <property type="molecule type" value="Genomic_DNA"/>
</dbReference>
<dbReference type="GeneID" id="4702922"/>
<organism evidence="7 8">
    <name type="scientific">Aspergillus clavatus (strain ATCC 1007 / CBS 513.65 / DSM 816 / NCTC 3887 / NRRL 1 / QM 1276 / 107)</name>
    <dbReference type="NCBI Taxonomy" id="344612"/>
    <lineage>
        <taxon>Eukaryota</taxon>
        <taxon>Fungi</taxon>
        <taxon>Dikarya</taxon>
        <taxon>Ascomycota</taxon>
        <taxon>Pezizomycotina</taxon>
        <taxon>Eurotiomycetes</taxon>
        <taxon>Eurotiomycetidae</taxon>
        <taxon>Eurotiales</taxon>
        <taxon>Aspergillaceae</taxon>
        <taxon>Aspergillus</taxon>
        <taxon>Aspergillus subgen. Fumigati</taxon>
    </lineage>
</organism>
<evidence type="ECO:0000313" key="7">
    <source>
        <dbReference type="EMBL" id="EAW09464.1"/>
    </source>
</evidence>
<dbReference type="OMA" id="GYIADSH"/>
<dbReference type="SUPFAM" id="SSF56112">
    <property type="entry name" value="Protein kinase-like (PK-like)"/>
    <property type="match status" value="1"/>
</dbReference>
<dbReference type="InterPro" id="IPR008271">
    <property type="entry name" value="Ser/Thr_kinase_AS"/>
</dbReference>
<evidence type="ECO:0000313" key="8">
    <source>
        <dbReference type="Proteomes" id="UP000006701"/>
    </source>
</evidence>
<sequence>MSATNMPIQLSVQTGADLNKHQPSSASQPTPPITPIGNAPSINNTPNYAISPVSLPRSHLKGTLPDLQTVTSPRKFTDELEFHYNHKGRKVEFGRGVWSVVYMASSRALATPSSAMSPPSSPASRSRVVAVKTPVRRDAHPVLDAEALVLTRLSMVSGFEDHIVPFHGFIADSHSIVMSAVPLALSTYIEEKAGAARQHMSTRTMFDPVQGMPEWHGLAKKLVAGLAWLHTSAQIVHGDIKPHNLLLRPRSAGNNTASDDFPFEALFADFSSAHPIADGSSSPTKDCQGTALTALTPPFAAPELLCVSSLTSPDAVPTPASDVFSLAVTLLAAATGDLLLYPGTSSMQRLAMAREGHRVLDFARSGESGCRIPRNGIVEQIVKPAILKDPSQRIHPTEWSDLVSKIMV</sequence>
<dbReference type="PROSITE" id="PS50011">
    <property type="entry name" value="PROTEIN_KINASE_DOM"/>
    <property type="match status" value="1"/>
</dbReference>
<feature type="compositionally biased region" description="Polar residues" evidence="5">
    <location>
        <begin position="16"/>
        <end position="28"/>
    </location>
</feature>
<dbReference type="Pfam" id="PF00069">
    <property type="entry name" value="Pkinase"/>
    <property type="match status" value="1"/>
</dbReference>
<dbReference type="VEuPathDB" id="FungiDB:ACLA_036690"/>
<keyword evidence="2" id="KW-0547">Nucleotide-binding</keyword>
<dbReference type="OrthoDB" id="626167at2759"/>
<dbReference type="Proteomes" id="UP000006701">
    <property type="component" value="Unassembled WGS sequence"/>
</dbReference>
<evidence type="ECO:0000256" key="4">
    <source>
        <dbReference type="ARBA" id="ARBA00022840"/>
    </source>
</evidence>
<evidence type="ECO:0000256" key="2">
    <source>
        <dbReference type="ARBA" id="ARBA00022741"/>
    </source>
</evidence>